<evidence type="ECO:0000313" key="2">
    <source>
        <dbReference type="EMBL" id="MDC7226640.1"/>
    </source>
</evidence>
<protein>
    <submittedName>
        <fullName evidence="2">Cupin domain-containing protein</fullName>
    </submittedName>
</protein>
<reference evidence="2 3" key="1">
    <citation type="submission" date="2022-12" db="EMBL/GenBank/DDBJ databases">
        <title>Metagenome assembled genome from gulf of manar.</title>
        <authorList>
            <person name="Kohli P."/>
            <person name="Pk S."/>
            <person name="Venkata Ramana C."/>
            <person name="Sasikala C."/>
        </authorList>
    </citation>
    <scope>NUCLEOTIDE SEQUENCE [LARGE SCALE GENOMIC DNA]</scope>
    <source>
        <strain evidence="2">JB008</strain>
    </source>
</reference>
<dbReference type="Gene3D" id="2.60.120.10">
    <property type="entry name" value="Jelly Rolls"/>
    <property type="match status" value="1"/>
</dbReference>
<dbReference type="InterPro" id="IPR011051">
    <property type="entry name" value="RmlC_Cupin_sf"/>
</dbReference>
<dbReference type="Proteomes" id="UP001221217">
    <property type="component" value="Unassembled WGS sequence"/>
</dbReference>
<dbReference type="AlphaFoldDB" id="A0AAJ1MMF9"/>
<name>A0AAJ1MMF9_9SPIO</name>
<dbReference type="Pfam" id="PF07883">
    <property type="entry name" value="Cupin_2"/>
    <property type="match status" value="1"/>
</dbReference>
<proteinExistence type="predicted"/>
<dbReference type="InterPro" id="IPR013096">
    <property type="entry name" value="Cupin_2"/>
</dbReference>
<sequence>MKVRLLAESPLVFEDHNVQAREMYEKSGTTVVHLILEKDGVFPPVAQPDDVFMYILTGRGRVTVGEHSFDVEADTLIKCPIDIPHGAENTGKDILAILMVKTPTSTP</sequence>
<dbReference type="SUPFAM" id="SSF51182">
    <property type="entry name" value="RmlC-like cupins"/>
    <property type="match status" value="1"/>
</dbReference>
<evidence type="ECO:0000313" key="3">
    <source>
        <dbReference type="Proteomes" id="UP001221217"/>
    </source>
</evidence>
<comment type="caution">
    <text evidence="2">The sequence shown here is derived from an EMBL/GenBank/DDBJ whole genome shotgun (WGS) entry which is preliminary data.</text>
</comment>
<gene>
    <name evidence="2" type="ORF">PQJ61_07730</name>
</gene>
<dbReference type="InterPro" id="IPR014710">
    <property type="entry name" value="RmlC-like_jellyroll"/>
</dbReference>
<accession>A0AAJ1MMF9</accession>
<dbReference type="EMBL" id="JAQQAL010000015">
    <property type="protein sequence ID" value="MDC7226640.1"/>
    <property type="molecule type" value="Genomic_DNA"/>
</dbReference>
<feature type="domain" description="Cupin type-2" evidence="1">
    <location>
        <begin position="34"/>
        <end position="100"/>
    </location>
</feature>
<evidence type="ECO:0000259" key="1">
    <source>
        <dbReference type="Pfam" id="PF07883"/>
    </source>
</evidence>
<organism evidence="2 3">
    <name type="scientific">Candidatus Thalassospirochaeta sargassi</name>
    <dbReference type="NCBI Taxonomy" id="3119039"/>
    <lineage>
        <taxon>Bacteria</taxon>
        <taxon>Pseudomonadati</taxon>
        <taxon>Spirochaetota</taxon>
        <taxon>Spirochaetia</taxon>
        <taxon>Spirochaetales</taxon>
        <taxon>Spirochaetaceae</taxon>
        <taxon>Candidatus Thalassospirochaeta</taxon>
    </lineage>
</organism>